<reference evidence="2" key="1">
    <citation type="submission" date="2013-09" db="EMBL/GenBank/DDBJ databases">
        <title>Corchorus olitorius genome sequencing.</title>
        <authorList>
            <person name="Alam M."/>
            <person name="Haque M.S."/>
            <person name="Islam M.S."/>
            <person name="Emdad E.M."/>
            <person name="Islam M.M."/>
            <person name="Ahmed B."/>
            <person name="Halim A."/>
            <person name="Hossen Q.M.M."/>
            <person name="Hossain M.Z."/>
            <person name="Ahmed R."/>
            <person name="Khan M.M."/>
            <person name="Islam R."/>
            <person name="Rashid M.M."/>
            <person name="Khan S.A."/>
            <person name="Rahman M.S."/>
            <person name="Alam M."/>
            <person name="Yahiya A.S."/>
            <person name="Khan M.S."/>
            <person name="Azam M.S."/>
            <person name="Haque T."/>
            <person name="Lashkar M.Z.H."/>
            <person name="Akhand A.I."/>
            <person name="Morshed G."/>
            <person name="Roy S."/>
            <person name="Uddin K.S."/>
            <person name="Rabeya T."/>
            <person name="Hossain A.S."/>
            <person name="Chowdhury A."/>
            <person name="Snigdha A.R."/>
            <person name="Mortoza M.S."/>
            <person name="Matin S.A."/>
            <person name="Hoque S.M.E."/>
            <person name="Islam M.K."/>
            <person name="Roy D.K."/>
            <person name="Haider R."/>
            <person name="Moosa M.M."/>
            <person name="Elias S.M."/>
            <person name="Hasan A.M."/>
            <person name="Jahan S."/>
            <person name="Shafiuddin M."/>
            <person name="Mahmood N."/>
            <person name="Shommy N.S."/>
        </authorList>
    </citation>
    <scope>NUCLEOTIDE SEQUENCE [LARGE SCALE GENOMIC DNA]</scope>
    <source>
        <strain evidence="2">cv. O-4</strain>
    </source>
</reference>
<keyword evidence="2" id="KW-1185">Reference proteome</keyword>
<protein>
    <submittedName>
        <fullName evidence="1">Uncharacterized protein</fullName>
    </submittedName>
</protein>
<dbReference type="EMBL" id="AWUE01014569">
    <property type="protein sequence ID" value="OMP03025.1"/>
    <property type="molecule type" value="Genomic_DNA"/>
</dbReference>
<accession>A0A1R3K7E9</accession>
<sequence>MSLAYKKMLKTQKLKLGYCYSGDISRPDPGEVVAGELLRKKPKSH</sequence>
<dbReference type="Proteomes" id="UP000187203">
    <property type="component" value="Unassembled WGS sequence"/>
</dbReference>
<name>A0A1R3K7E9_9ROSI</name>
<dbReference type="AlphaFoldDB" id="A0A1R3K7E9"/>
<evidence type="ECO:0000313" key="2">
    <source>
        <dbReference type="Proteomes" id="UP000187203"/>
    </source>
</evidence>
<gene>
    <name evidence="1" type="ORF">COLO4_10658</name>
</gene>
<organism evidence="1 2">
    <name type="scientific">Corchorus olitorius</name>
    <dbReference type="NCBI Taxonomy" id="93759"/>
    <lineage>
        <taxon>Eukaryota</taxon>
        <taxon>Viridiplantae</taxon>
        <taxon>Streptophyta</taxon>
        <taxon>Embryophyta</taxon>
        <taxon>Tracheophyta</taxon>
        <taxon>Spermatophyta</taxon>
        <taxon>Magnoliopsida</taxon>
        <taxon>eudicotyledons</taxon>
        <taxon>Gunneridae</taxon>
        <taxon>Pentapetalae</taxon>
        <taxon>rosids</taxon>
        <taxon>malvids</taxon>
        <taxon>Malvales</taxon>
        <taxon>Malvaceae</taxon>
        <taxon>Grewioideae</taxon>
        <taxon>Apeibeae</taxon>
        <taxon>Corchorus</taxon>
    </lineage>
</organism>
<evidence type="ECO:0000313" key="1">
    <source>
        <dbReference type="EMBL" id="OMP03025.1"/>
    </source>
</evidence>
<proteinExistence type="predicted"/>
<comment type="caution">
    <text evidence="1">The sequence shown here is derived from an EMBL/GenBank/DDBJ whole genome shotgun (WGS) entry which is preliminary data.</text>
</comment>